<evidence type="ECO:0000256" key="1">
    <source>
        <dbReference type="ARBA" id="ARBA00022630"/>
    </source>
</evidence>
<keyword evidence="2" id="KW-0288">FMN</keyword>
<dbReference type="AlphaFoldDB" id="A0A229UWP4"/>
<evidence type="ECO:0000313" key="6">
    <source>
        <dbReference type="Proteomes" id="UP000215509"/>
    </source>
</evidence>
<dbReference type="PANTHER" id="PTHR43408:SF1">
    <property type="entry name" value="FMN REDUCTASE (NADPH)"/>
    <property type="match status" value="1"/>
</dbReference>
<name>A0A229UWP4_9BACL</name>
<dbReference type="Pfam" id="PF03358">
    <property type="entry name" value="FMN_red"/>
    <property type="match status" value="1"/>
</dbReference>
<evidence type="ECO:0000256" key="2">
    <source>
        <dbReference type="ARBA" id="ARBA00022643"/>
    </source>
</evidence>
<dbReference type="PANTHER" id="PTHR43408">
    <property type="entry name" value="FMN REDUCTASE (NADPH)"/>
    <property type="match status" value="1"/>
</dbReference>
<dbReference type="RefSeq" id="WP_094013050.1">
    <property type="nucleotide sequence ID" value="NZ_NMQW01000002.1"/>
</dbReference>
<dbReference type="OrthoDB" id="1643408at2"/>
<dbReference type="GO" id="GO:0046306">
    <property type="term" value="P:alkanesulfonate catabolic process"/>
    <property type="evidence" value="ECO:0007669"/>
    <property type="project" value="InterPro"/>
</dbReference>
<organism evidence="5 6">
    <name type="scientific">Paenibacillus rigui</name>
    <dbReference type="NCBI Taxonomy" id="554312"/>
    <lineage>
        <taxon>Bacteria</taxon>
        <taxon>Bacillati</taxon>
        <taxon>Bacillota</taxon>
        <taxon>Bacilli</taxon>
        <taxon>Bacillales</taxon>
        <taxon>Paenibacillaceae</taxon>
        <taxon>Paenibacillus</taxon>
    </lineage>
</organism>
<protein>
    <submittedName>
        <fullName evidence="5">FMN reductase (NADPH)</fullName>
    </submittedName>
</protein>
<keyword evidence="1" id="KW-0285">Flavoprotein</keyword>
<reference evidence="5 6" key="1">
    <citation type="submission" date="2017-07" db="EMBL/GenBank/DDBJ databases">
        <title>Genome sequencing and assembly of Paenibacillus rigui.</title>
        <authorList>
            <person name="Mayilraj S."/>
        </authorList>
    </citation>
    <scope>NUCLEOTIDE SEQUENCE [LARGE SCALE GENOMIC DNA]</scope>
    <source>
        <strain evidence="5 6">JCM 16352</strain>
    </source>
</reference>
<keyword evidence="3" id="KW-0560">Oxidoreductase</keyword>
<evidence type="ECO:0000256" key="3">
    <source>
        <dbReference type="ARBA" id="ARBA00023002"/>
    </source>
</evidence>
<evidence type="ECO:0000259" key="4">
    <source>
        <dbReference type="Pfam" id="PF03358"/>
    </source>
</evidence>
<sequence>MAKVVIISGSATVKSRLDGVLERIETKVREADLDVQTIKVRDLPPEALIYGQFDHPAVVEANQLLEESTAVIIASPIYKASYTGVLKTFLDLIPQKGLEGKVVLPIAIGGTISHLLAIDHSFKPVLSALGAYLILQGVFVQDTQVERSEDGYKLDADIVPRLTSAAETFIREVQLRNTQAQPSIGIVSV</sequence>
<feature type="domain" description="NADPH-dependent FMN reductase-like" evidence="4">
    <location>
        <begin position="3"/>
        <end position="141"/>
    </location>
</feature>
<dbReference type="InterPro" id="IPR005025">
    <property type="entry name" value="FMN_Rdtase-like_dom"/>
</dbReference>
<dbReference type="NCBIfam" id="TIGR03567">
    <property type="entry name" value="FMN_reduc_SsuE"/>
    <property type="match status" value="1"/>
</dbReference>
<proteinExistence type="predicted"/>
<dbReference type="Gene3D" id="3.40.50.360">
    <property type="match status" value="1"/>
</dbReference>
<dbReference type="InterPro" id="IPR051814">
    <property type="entry name" value="NAD(P)H-dep_FMN_reductase"/>
</dbReference>
<keyword evidence="6" id="KW-1185">Reference proteome</keyword>
<gene>
    <name evidence="5" type="primary">ssuE</name>
    <name evidence="5" type="ORF">CF651_01410</name>
</gene>
<dbReference type="InterPro" id="IPR029039">
    <property type="entry name" value="Flavoprotein-like_sf"/>
</dbReference>
<dbReference type="InterPro" id="IPR020048">
    <property type="entry name" value="NADPH-dep_FMN_reduc_SsuE"/>
</dbReference>
<dbReference type="Proteomes" id="UP000215509">
    <property type="component" value="Unassembled WGS sequence"/>
</dbReference>
<comment type="caution">
    <text evidence="5">The sequence shown here is derived from an EMBL/GenBank/DDBJ whole genome shotgun (WGS) entry which is preliminary data.</text>
</comment>
<evidence type="ECO:0000313" key="5">
    <source>
        <dbReference type="EMBL" id="OXM87800.1"/>
    </source>
</evidence>
<dbReference type="SUPFAM" id="SSF52218">
    <property type="entry name" value="Flavoproteins"/>
    <property type="match status" value="1"/>
</dbReference>
<dbReference type="EMBL" id="NMQW01000002">
    <property type="protein sequence ID" value="OXM87800.1"/>
    <property type="molecule type" value="Genomic_DNA"/>
</dbReference>
<accession>A0A229UWP4</accession>
<dbReference type="GO" id="GO:0008752">
    <property type="term" value="F:FMN reductase [NAD(P)H] activity"/>
    <property type="evidence" value="ECO:0007669"/>
    <property type="project" value="InterPro"/>
</dbReference>